<accession>A0A2J0N659</accession>
<dbReference type="EMBL" id="PFRK01000011">
    <property type="protein sequence ID" value="PJC49612.1"/>
    <property type="molecule type" value="Genomic_DNA"/>
</dbReference>
<sequence>MQNKKIQNSIISFTLIVSTILMPLSFLPKKAEAQNISGYVGGIAPMVASLPQCKEVINSGIENLFNGIESLFSSDPSSNDIINKQQFNIDNPGMSAMQMINLTDIANSAANQVTGIETYNPTSAKNEEEIKARLKKIEGSTESLNTNSTCIQSIGRLIIKMLLQKLTVSTVKWINNGFDGSPAFIQDPGKFFG</sequence>
<gene>
    <name evidence="1" type="ORF">CO033_00555</name>
</gene>
<dbReference type="AlphaFoldDB" id="A0A2J0N659"/>
<evidence type="ECO:0000313" key="1">
    <source>
        <dbReference type="EMBL" id="PJC49612.1"/>
    </source>
</evidence>
<protein>
    <submittedName>
        <fullName evidence="1">Uncharacterized protein</fullName>
    </submittedName>
</protein>
<comment type="caution">
    <text evidence="1">The sequence shown here is derived from an EMBL/GenBank/DDBJ whole genome shotgun (WGS) entry which is preliminary data.</text>
</comment>
<feature type="non-terminal residue" evidence="1">
    <location>
        <position position="193"/>
    </location>
</feature>
<dbReference type="Proteomes" id="UP000231300">
    <property type="component" value="Unassembled WGS sequence"/>
</dbReference>
<name>A0A2J0N659_9BACT</name>
<reference evidence="2" key="1">
    <citation type="submission" date="2017-09" db="EMBL/GenBank/DDBJ databases">
        <title>Depth-based differentiation of microbial function through sediment-hosted aquifers and enrichment of novel symbionts in the deep terrestrial subsurface.</title>
        <authorList>
            <person name="Probst A.J."/>
            <person name="Ladd B."/>
            <person name="Jarett J.K."/>
            <person name="Geller-Mcgrath D.E."/>
            <person name="Sieber C.M.K."/>
            <person name="Emerson J.B."/>
            <person name="Anantharaman K."/>
            <person name="Thomas B.C."/>
            <person name="Malmstrom R."/>
            <person name="Stieglmeier M."/>
            <person name="Klingl A."/>
            <person name="Woyke T."/>
            <person name="Ryan C.M."/>
            <person name="Banfield J.F."/>
        </authorList>
    </citation>
    <scope>NUCLEOTIDE SEQUENCE [LARGE SCALE GENOMIC DNA]</scope>
</reference>
<evidence type="ECO:0000313" key="2">
    <source>
        <dbReference type="Proteomes" id="UP000231300"/>
    </source>
</evidence>
<organism evidence="1 2">
    <name type="scientific">Candidatus Nomurabacteria bacterium CG_4_9_14_0_2_um_filter_32_10</name>
    <dbReference type="NCBI Taxonomy" id="1974729"/>
    <lineage>
        <taxon>Bacteria</taxon>
        <taxon>Candidatus Nomuraibacteriota</taxon>
    </lineage>
</organism>
<proteinExistence type="predicted"/>